<feature type="active site" description="Nucleophile" evidence="5">
    <location>
        <position position="532"/>
    </location>
</feature>
<evidence type="ECO:0000313" key="7">
    <source>
        <dbReference type="EMBL" id="CAJ1940534.1"/>
    </source>
</evidence>
<dbReference type="InterPro" id="IPR029063">
    <property type="entry name" value="SAM-dependent_MTases_sf"/>
</dbReference>
<keyword evidence="3 5" id="KW-0949">S-adenosyl-L-methionine</keyword>
<dbReference type="GO" id="GO:0070475">
    <property type="term" value="P:rRNA base methylation"/>
    <property type="evidence" value="ECO:0007669"/>
    <property type="project" value="TreeGrafter"/>
</dbReference>
<keyword evidence="9" id="KW-1185">Reference proteome</keyword>
<dbReference type="Proteomes" id="UP001295423">
    <property type="component" value="Unassembled WGS sequence"/>
</dbReference>
<dbReference type="Gene3D" id="3.40.50.150">
    <property type="entry name" value="Vaccinia Virus protein VP39"/>
    <property type="match status" value="1"/>
</dbReference>
<evidence type="ECO:0000259" key="6">
    <source>
        <dbReference type="PROSITE" id="PS51686"/>
    </source>
</evidence>
<evidence type="ECO:0000256" key="1">
    <source>
        <dbReference type="ARBA" id="ARBA00022603"/>
    </source>
</evidence>
<dbReference type="AlphaFoldDB" id="A0AAD2JIU6"/>
<dbReference type="PRINTS" id="PR02008">
    <property type="entry name" value="RCMTFAMILY"/>
</dbReference>
<evidence type="ECO:0000256" key="5">
    <source>
        <dbReference type="PROSITE-ProRule" id="PRU01023"/>
    </source>
</evidence>
<dbReference type="GO" id="GO:0000470">
    <property type="term" value="P:maturation of LSU-rRNA"/>
    <property type="evidence" value="ECO:0007669"/>
    <property type="project" value="TreeGrafter"/>
</dbReference>
<sequence>MRRHYHNVPGLLPILSHRTTRIACSTLKYVALGEERQQELTEMVARGLVPVFFGGDDGRMDGTDNLRNMSLSKNKTITAEKALRRVLREYQKEVTQWMDSGSPNAAEERRQTRKFLSDLLLGTSIMRIRHYHTLIAVLDKQENLRQDDEASIVPTYGLSLRDLGSINGVDISTYKYSLVRTSKTHPISLVDDDAKKLDLSRVMAHIHLQYLQEQGQDSSTMELILSDFLTVVKDPALGISVRYSLPLFFVKLLIDQYGLDLTEQMAKTFNAPGPITIRRNAIRCRSDSELQSLLSNRHGIRSAPIVPAQWNYHRNGTDALNNTAYIQLVTDDSWSPSKSSIWSLSSWKDGYFEVQDAGSQFIVQSIESTFDNNGEFVAVDYCAGNGGKALALASHIVMQHQHVENKNGESSLTGSPVTATIIAHDIVSDRLKQLEGSLSRIGLQEAGSTVKILTTTNLTACVNGQGYPESFADVVLVDAPCSSTGVLRRRPSQRFQLNEDEIRNRFPELQLSILQEASKRVKVGGTLVYATCSICSSENEQVVESFEDSSSNKGDGMLWKPLLYAPNQNQEEQEQSNRKDFRHCSNLLPIRIDSSDGFFVARWTRVE</sequence>
<organism evidence="8 9">
    <name type="scientific">Cylindrotheca closterium</name>
    <dbReference type="NCBI Taxonomy" id="2856"/>
    <lineage>
        <taxon>Eukaryota</taxon>
        <taxon>Sar</taxon>
        <taxon>Stramenopiles</taxon>
        <taxon>Ochrophyta</taxon>
        <taxon>Bacillariophyta</taxon>
        <taxon>Bacillariophyceae</taxon>
        <taxon>Bacillariophycidae</taxon>
        <taxon>Bacillariales</taxon>
        <taxon>Bacillariaceae</taxon>
        <taxon>Cylindrotheca</taxon>
    </lineage>
</organism>
<feature type="domain" description="SAM-dependent MTase RsmB/NOP-type" evidence="6">
    <location>
        <begin position="265"/>
        <end position="606"/>
    </location>
</feature>
<feature type="binding site" evidence="5">
    <location>
        <position position="425"/>
    </location>
    <ligand>
        <name>S-adenosyl-L-methionine</name>
        <dbReference type="ChEBI" id="CHEBI:59789"/>
    </ligand>
</feature>
<protein>
    <recommendedName>
        <fullName evidence="6">SAM-dependent MTase RsmB/NOP-type domain-containing protein</fullName>
    </recommendedName>
</protein>
<evidence type="ECO:0000256" key="4">
    <source>
        <dbReference type="ARBA" id="ARBA00022884"/>
    </source>
</evidence>
<proteinExistence type="inferred from homology"/>
<comment type="caution">
    <text evidence="5">Lacks conserved residue(s) required for the propagation of feature annotation.</text>
</comment>
<gene>
    <name evidence="8" type="ORF">CYCCA115_LOCUS14605</name>
    <name evidence="7" type="ORF">CYCCA115_LOCUS7083</name>
</gene>
<comment type="caution">
    <text evidence="8">The sequence shown here is derived from an EMBL/GenBank/DDBJ whole genome shotgun (WGS) entry which is preliminary data.</text>
</comment>
<dbReference type="InterPro" id="IPR049560">
    <property type="entry name" value="MeTrfase_RsmB-F_NOP2_cat"/>
</dbReference>
<dbReference type="GO" id="GO:0009383">
    <property type="term" value="F:rRNA (cytosine-C5-)-methyltransferase activity"/>
    <property type="evidence" value="ECO:0007669"/>
    <property type="project" value="TreeGrafter"/>
</dbReference>
<evidence type="ECO:0000256" key="3">
    <source>
        <dbReference type="ARBA" id="ARBA00022691"/>
    </source>
</evidence>
<dbReference type="InterPro" id="IPR001678">
    <property type="entry name" value="MeTrfase_RsmB-F_NOP2_dom"/>
</dbReference>
<name>A0AAD2JIU6_9STRA</name>
<dbReference type="GO" id="GO:0005730">
    <property type="term" value="C:nucleolus"/>
    <property type="evidence" value="ECO:0007669"/>
    <property type="project" value="TreeGrafter"/>
</dbReference>
<dbReference type="GO" id="GO:0003723">
    <property type="term" value="F:RNA binding"/>
    <property type="evidence" value="ECO:0007669"/>
    <property type="project" value="UniProtKB-UniRule"/>
</dbReference>
<accession>A0AAD2JIU6</accession>
<reference evidence="8" key="1">
    <citation type="submission" date="2023-08" db="EMBL/GenBank/DDBJ databases">
        <authorList>
            <person name="Audoor S."/>
            <person name="Bilcke G."/>
        </authorList>
    </citation>
    <scope>NUCLEOTIDE SEQUENCE</scope>
</reference>
<dbReference type="Pfam" id="PF01189">
    <property type="entry name" value="Methyltr_RsmB-F"/>
    <property type="match status" value="1"/>
</dbReference>
<keyword evidence="1 5" id="KW-0489">Methyltransferase</keyword>
<feature type="binding site" evidence="5">
    <location>
        <position position="478"/>
    </location>
    <ligand>
        <name>S-adenosyl-L-methionine</name>
        <dbReference type="ChEBI" id="CHEBI:59789"/>
    </ligand>
</feature>
<dbReference type="InterPro" id="IPR023267">
    <property type="entry name" value="RCMT"/>
</dbReference>
<keyword evidence="4 5" id="KW-0694">RNA-binding</keyword>
<dbReference type="EMBL" id="CAKOGP040001847">
    <property type="protein sequence ID" value="CAJ1954007.1"/>
    <property type="molecule type" value="Genomic_DNA"/>
</dbReference>
<dbReference type="PANTHER" id="PTHR22807:SF30">
    <property type="entry name" value="28S RRNA (CYTOSINE(4447)-C(5))-METHYLTRANSFERASE-RELATED"/>
    <property type="match status" value="1"/>
</dbReference>
<keyword evidence="2 5" id="KW-0808">Transferase</keyword>
<evidence type="ECO:0000256" key="2">
    <source>
        <dbReference type="ARBA" id="ARBA00022679"/>
    </source>
</evidence>
<evidence type="ECO:0000313" key="8">
    <source>
        <dbReference type="EMBL" id="CAJ1954007.1"/>
    </source>
</evidence>
<dbReference type="SUPFAM" id="SSF53335">
    <property type="entry name" value="S-adenosyl-L-methionine-dependent methyltransferases"/>
    <property type="match status" value="1"/>
</dbReference>
<comment type="similarity">
    <text evidence="5">Belongs to the class I-like SAM-binding methyltransferase superfamily. RsmB/NOP family.</text>
</comment>
<evidence type="ECO:0000313" key="9">
    <source>
        <dbReference type="Proteomes" id="UP001295423"/>
    </source>
</evidence>
<dbReference type="PANTHER" id="PTHR22807">
    <property type="entry name" value="NOP2 YEAST -RELATED NOL1/NOP2/FMU SUN DOMAIN-CONTAINING"/>
    <property type="match status" value="1"/>
</dbReference>
<dbReference type="Gene3D" id="3.30.70.1170">
    <property type="entry name" value="Sun protein, domain 3"/>
    <property type="match status" value="1"/>
</dbReference>
<dbReference type="EMBL" id="CAKOGP040000902">
    <property type="protein sequence ID" value="CAJ1940534.1"/>
    <property type="molecule type" value="Genomic_DNA"/>
</dbReference>
<dbReference type="PROSITE" id="PS51686">
    <property type="entry name" value="SAM_MT_RSMB_NOP"/>
    <property type="match status" value="1"/>
</dbReference>